<dbReference type="InterPro" id="IPR012910">
    <property type="entry name" value="Plug_dom"/>
</dbReference>
<evidence type="ECO:0000256" key="10">
    <source>
        <dbReference type="PROSITE-ProRule" id="PRU01360"/>
    </source>
</evidence>
<evidence type="ECO:0000256" key="8">
    <source>
        <dbReference type="ARBA" id="ARBA00023136"/>
    </source>
</evidence>
<sequence>MQALPVQTADIVITSSRVPEAQADSPASVTVVDGTRIERLGEPLLPVLLRQAPSVSVASSGPAGSLTEVRIRGAEANHTLLFIEGIRANDPAAGNIPRFELLNGDLFSRLEVVRGPQSALWGSEAIGGVVAVDSAANRDQLSPLAEAGSFRFRRAAVQASQASQDLNLSAAIGWQRARGIDSFDGNGDRDGYRNLSGRARAAWSPTDAIQLGASGFALSGRSEFDGYSPVTFLHADTLDSTRNKLAAGRLWTELGSKDAATRGLFSASLLRSSNRNLLAGDEINRTRGKRATLSGQVEHRLSTGGVQHLLIGAAELEKEDFSARDLVYGGASNQDRDRKHQAVTGEWRADAGAVTADVAVRRDFFSRFDDATTLRASLLGKLGGGFSLAASYGEGIAQPSFFDLYGFFPGSFVGNPGLKPESSRGAELSLRYQRGALRGGLTVYRQRLSNEILDTFDSTTFLSSTANSDEKSRRQGVEAEVGYSFGDVVRLTATYAYLKATQPDTAAGFQVREVRRPRHSGSVALDGNRGAFSYGAAIAYTGERSDTDFDSFPARSVRLQPYWLADARLAYRVGGKVELFTRFANAFGDRHQDVFGYRTEGRSVHVGLRFASRR</sequence>
<keyword evidence="9 10" id="KW-0998">Cell outer membrane</keyword>
<evidence type="ECO:0000313" key="15">
    <source>
        <dbReference type="Proteomes" id="UP000503222"/>
    </source>
</evidence>
<evidence type="ECO:0000256" key="1">
    <source>
        <dbReference type="ARBA" id="ARBA00004571"/>
    </source>
</evidence>
<feature type="domain" description="TonB-dependent receptor-like beta-barrel" evidence="12">
    <location>
        <begin position="164"/>
        <end position="580"/>
    </location>
</feature>
<dbReference type="Pfam" id="PF00593">
    <property type="entry name" value="TonB_dep_Rec_b-barrel"/>
    <property type="match status" value="1"/>
</dbReference>
<protein>
    <submittedName>
        <fullName evidence="14">TonB-dependent receptor</fullName>
    </submittedName>
</protein>
<evidence type="ECO:0000256" key="3">
    <source>
        <dbReference type="ARBA" id="ARBA00022452"/>
    </source>
</evidence>
<keyword evidence="6" id="KW-0406">Ion transport</keyword>
<evidence type="ECO:0000256" key="5">
    <source>
        <dbReference type="ARBA" id="ARBA00022729"/>
    </source>
</evidence>
<gene>
    <name evidence="14" type="ORF">G7077_00200</name>
</gene>
<keyword evidence="5" id="KW-0732">Signal</keyword>
<evidence type="ECO:0000313" key="14">
    <source>
        <dbReference type="EMBL" id="QIK77576.1"/>
    </source>
</evidence>
<proteinExistence type="inferred from homology"/>
<evidence type="ECO:0000256" key="9">
    <source>
        <dbReference type="ARBA" id="ARBA00023237"/>
    </source>
</evidence>
<dbReference type="GO" id="GO:0015889">
    <property type="term" value="P:cobalamin transport"/>
    <property type="evidence" value="ECO:0007669"/>
    <property type="project" value="TreeGrafter"/>
</dbReference>
<evidence type="ECO:0000259" key="13">
    <source>
        <dbReference type="Pfam" id="PF07715"/>
    </source>
</evidence>
<dbReference type="InterPro" id="IPR036942">
    <property type="entry name" value="Beta-barrel_TonB_sf"/>
</dbReference>
<dbReference type="AlphaFoldDB" id="A0A6G7YLJ1"/>
<keyword evidence="14" id="KW-0675">Receptor</keyword>
<dbReference type="PROSITE" id="PS52016">
    <property type="entry name" value="TONB_DEPENDENT_REC_3"/>
    <property type="match status" value="1"/>
</dbReference>
<reference evidence="14 15" key="1">
    <citation type="submission" date="2020-03" db="EMBL/GenBank/DDBJ databases">
        <title>Sphingomonas sp. nov., isolated from fish.</title>
        <authorList>
            <person name="Hyun D.-W."/>
            <person name="Bae J.-W."/>
        </authorList>
    </citation>
    <scope>NUCLEOTIDE SEQUENCE [LARGE SCALE GENOMIC DNA]</scope>
    <source>
        <strain evidence="14 15">HDW15B</strain>
    </source>
</reference>
<dbReference type="InterPro" id="IPR039426">
    <property type="entry name" value="TonB-dep_rcpt-like"/>
</dbReference>
<evidence type="ECO:0000259" key="12">
    <source>
        <dbReference type="Pfam" id="PF00593"/>
    </source>
</evidence>
<dbReference type="EMBL" id="CP049869">
    <property type="protein sequence ID" value="QIK77576.1"/>
    <property type="molecule type" value="Genomic_DNA"/>
</dbReference>
<dbReference type="GO" id="GO:0006811">
    <property type="term" value="P:monoatomic ion transport"/>
    <property type="evidence" value="ECO:0007669"/>
    <property type="project" value="UniProtKB-KW"/>
</dbReference>
<dbReference type="GO" id="GO:0009279">
    <property type="term" value="C:cell outer membrane"/>
    <property type="evidence" value="ECO:0007669"/>
    <property type="project" value="UniProtKB-SubCell"/>
</dbReference>
<accession>A0A6G7YLJ1</accession>
<name>A0A6G7YLJ1_9SPHN</name>
<dbReference type="Gene3D" id="2.170.130.10">
    <property type="entry name" value="TonB-dependent receptor, plug domain"/>
    <property type="match status" value="1"/>
</dbReference>
<dbReference type="RefSeq" id="WP_166409972.1">
    <property type="nucleotide sequence ID" value="NZ_CP049869.1"/>
</dbReference>
<keyword evidence="4 10" id="KW-0812">Transmembrane</keyword>
<keyword evidence="7 11" id="KW-0798">TonB box</keyword>
<evidence type="ECO:0000256" key="4">
    <source>
        <dbReference type="ARBA" id="ARBA00022692"/>
    </source>
</evidence>
<dbReference type="Proteomes" id="UP000503222">
    <property type="component" value="Chromosome"/>
</dbReference>
<keyword evidence="15" id="KW-1185">Reference proteome</keyword>
<keyword evidence="2 10" id="KW-0813">Transport</keyword>
<dbReference type="Gene3D" id="2.40.170.20">
    <property type="entry name" value="TonB-dependent receptor, beta-barrel domain"/>
    <property type="match status" value="1"/>
</dbReference>
<comment type="subcellular location">
    <subcellularLocation>
        <location evidence="1 10">Cell outer membrane</location>
        <topology evidence="1 10">Multi-pass membrane protein</topology>
    </subcellularLocation>
</comment>
<dbReference type="KEGG" id="spii:G7077_00200"/>
<dbReference type="SUPFAM" id="SSF56935">
    <property type="entry name" value="Porins"/>
    <property type="match status" value="1"/>
</dbReference>
<evidence type="ECO:0000256" key="11">
    <source>
        <dbReference type="RuleBase" id="RU003357"/>
    </source>
</evidence>
<keyword evidence="3 10" id="KW-1134">Transmembrane beta strand</keyword>
<evidence type="ECO:0000256" key="7">
    <source>
        <dbReference type="ARBA" id="ARBA00023077"/>
    </source>
</evidence>
<dbReference type="InterPro" id="IPR037066">
    <property type="entry name" value="Plug_dom_sf"/>
</dbReference>
<dbReference type="InterPro" id="IPR000531">
    <property type="entry name" value="Beta-barrel_TonB"/>
</dbReference>
<dbReference type="PANTHER" id="PTHR30069">
    <property type="entry name" value="TONB-DEPENDENT OUTER MEMBRANE RECEPTOR"/>
    <property type="match status" value="1"/>
</dbReference>
<dbReference type="Pfam" id="PF07715">
    <property type="entry name" value="Plug"/>
    <property type="match status" value="1"/>
</dbReference>
<comment type="similarity">
    <text evidence="10 11">Belongs to the TonB-dependent receptor family.</text>
</comment>
<keyword evidence="8 10" id="KW-0472">Membrane</keyword>
<organism evidence="14 15">
    <name type="scientific">Sphingomonas piscis</name>
    <dbReference type="NCBI Taxonomy" id="2714943"/>
    <lineage>
        <taxon>Bacteria</taxon>
        <taxon>Pseudomonadati</taxon>
        <taxon>Pseudomonadota</taxon>
        <taxon>Alphaproteobacteria</taxon>
        <taxon>Sphingomonadales</taxon>
        <taxon>Sphingomonadaceae</taxon>
        <taxon>Sphingomonas</taxon>
    </lineage>
</organism>
<evidence type="ECO:0000256" key="6">
    <source>
        <dbReference type="ARBA" id="ARBA00023065"/>
    </source>
</evidence>
<feature type="domain" description="TonB-dependent receptor plug" evidence="13">
    <location>
        <begin position="22"/>
        <end position="129"/>
    </location>
</feature>
<dbReference type="PANTHER" id="PTHR30069:SF53">
    <property type="entry name" value="COLICIN I RECEPTOR-RELATED"/>
    <property type="match status" value="1"/>
</dbReference>
<evidence type="ECO:0000256" key="2">
    <source>
        <dbReference type="ARBA" id="ARBA00022448"/>
    </source>
</evidence>